<comment type="function">
    <text evidence="10">Protein associated with the U5 snRNP, during its maturation and its post-splicing recycling and which is required for spliceosomal tri-snRNP complex assembly in the nucleus. Has a molecular sequestering activity and transiently hinders SNRNP200 binding sites for constitutive splicing factors that intervene later during the assembly of the spliceosome and splicing. Together with its molecular sequestering activity, may also function as a molecular adapter and placeholder, coordinating the assembly of the U5 snRNP and its association with the U4/U6 di-snRNP.</text>
</comment>
<evidence type="ECO:0000256" key="11">
    <source>
        <dbReference type="SAM" id="MobiDB-lite"/>
    </source>
</evidence>
<evidence type="ECO:0000256" key="4">
    <source>
        <dbReference type="ARBA" id="ARBA00022490"/>
    </source>
</evidence>
<keyword evidence="5" id="KW-0507">mRNA processing</keyword>
<dbReference type="AlphaFoldDB" id="A0A843WMK4"/>
<dbReference type="Proteomes" id="UP000652761">
    <property type="component" value="Unassembled WGS sequence"/>
</dbReference>
<dbReference type="InterPro" id="IPR029338">
    <property type="entry name" value="TSSC4"/>
</dbReference>
<feature type="region of interest" description="Disordered" evidence="11">
    <location>
        <begin position="279"/>
        <end position="304"/>
    </location>
</feature>
<evidence type="ECO:0000256" key="3">
    <source>
        <dbReference type="ARBA" id="ARBA00010362"/>
    </source>
</evidence>
<evidence type="ECO:0000256" key="1">
    <source>
        <dbReference type="ARBA" id="ARBA00004123"/>
    </source>
</evidence>
<keyword evidence="7" id="KW-0508">mRNA splicing</keyword>
<feature type="compositionally biased region" description="Basic and acidic residues" evidence="11">
    <location>
        <begin position="144"/>
        <end position="155"/>
    </location>
</feature>
<evidence type="ECO:0000313" key="12">
    <source>
        <dbReference type="EMBL" id="MQM11109.1"/>
    </source>
</evidence>
<evidence type="ECO:0000313" key="13">
    <source>
        <dbReference type="Proteomes" id="UP000652761"/>
    </source>
</evidence>
<evidence type="ECO:0000256" key="8">
    <source>
        <dbReference type="ARBA" id="ARBA00023242"/>
    </source>
</evidence>
<evidence type="ECO:0000256" key="6">
    <source>
        <dbReference type="ARBA" id="ARBA00022728"/>
    </source>
</evidence>
<comment type="subcellular location">
    <subcellularLocation>
        <location evidence="2">Cytoplasm</location>
    </subcellularLocation>
    <subcellularLocation>
        <location evidence="1">Nucleus</location>
    </subcellularLocation>
</comment>
<feature type="region of interest" description="Disordered" evidence="11">
    <location>
        <begin position="144"/>
        <end position="164"/>
    </location>
</feature>
<dbReference type="PANTHER" id="PTHR13445">
    <property type="entry name" value="TUMOR SUPPRESSING SUBTRANSFERABLE CANDIDATE 4 TSSC4"/>
    <property type="match status" value="1"/>
</dbReference>
<proteinExistence type="inferred from homology"/>
<reference evidence="12" key="1">
    <citation type="submission" date="2017-07" db="EMBL/GenBank/DDBJ databases">
        <title>Taro Niue Genome Assembly and Annotation.</title>
        <authorList>
            <person name="Atibalentja N."/>
            <person name="Keating K."/>
            <person name="Fields C.J."/>
        </authorList>
    </citation>
    <scope>NUCLEOTIDE SEQUENCE</scope>
    <source>
        <strain evidence="12">Niue_2</strain>
        <tissue evidence="12">Leaf</tissue>
    </source>
</reference>
<keyword evidence="13" id="KW-1185">Reference proteome</keyword>
<keyword evidence="6" id="KW-0747">Spliceosome</keyword>
<accession>A0A843WMK4</accession>
<dbReference type="PANTHER" id="PTHR13445:SF3">
    <property type="entry name" value="U5 SMALL NUCLEAR RIBONUCLEOPROTEIN TSSC4"/>
    <property type="match status" value="1"/>
</dbReference>
<keyword evidence="4" id="KW-0963">Cytoplasm</keyword>
<evidence type="ECO:0000256" key="7">
    <source>
        <dbReference type="ARBA" id="ARBA00023187"/>
    </source>
</evidence>
<dbReference type="GO" id="GO:0005737">
    <property type="term" value="C:cytoplasm"/>
    <property type="evidence" value="ECO:0007669"/>
    <property type="project" value="UniProtKB-SubCell"/>
</dbReference>
<feature type="region of interest" description="Disordered" evidence="11">
    <location>
        <begin position="185"/>
        <end position="212"/>
    </location>
</feature>
<evidence type="ECO:0000256" key="10">
    <source>
        <dbReference type="ARBA" id="ARBA00045970"/>
    </source>
</evidence>
<evidence type="ECO:0000256" key="2">
    <source>
        <dbReference type="ARBA" id="ARBA00004496"/>
    </source>
</evidence>
<organism evidence="12 13">
    <name type="scientific">Colocasia esculenta</name>
    <name type="common">Wild taro</name>
    <name type="synonym">Arum esculentum</name>
    <dbReference type="NCBI Taxonomy" id="4460"/>
    <lineage>
        <taxon>Eukaryota</taxon>
        <taxon>Viridiplantae</taxon>
        <taxon>Streptophyta</taxon>
        <taxon>Embryophyta</taxon>
        <taxon>Tracheophyta</taxon>
        <taxon>Spermatophyta</taxon>
        <taxon>Magnoliopsida</taxon>
        <taxon>Liliopsida</taxon>
        <taxon>Araceae</taxon>
        <taxon>Aroideae</taxon>
        <taxon>Colocasieae</taxon>
        <taxon>Colocasia</taxon>
    </lineage>
</organism>
<gene>
    <name evidence="12" type="ORF">Taro_044009</name>
</gene>
<comment type="similarity">
    <text evidence="3">Belongs to the TSSC4 family.</text>
</comment>
<dbReference type="GO" id="GO:0008380">
    <property type="term" value="P:RNA splicing"/>
    <property type="evidence" value="ECO:0007669"/>
    <property type="project" value="UniProtKB-KW"/>
</dbReference>
<evidence type="ECO:0000256" key="9">
    <source>
        <dbReference type="ARBA" id="ARBA00035304"/>
    </source>
</evidence>
<evidence type="ECO:0000256" key="5">
    <source>
        <dbReference type="ARBA" id="ARBA00022664"/>
    </source>
</evidence>
<dbReference type="OrthoDB" id="1906282at2759"/>
<dbReference type="GO" id="GO:0005681">
    <property type="term" value="C:spliceosomal complex"/>
    <property type="evidence" value="ECO:0007669"/>
    <property type="project" value="UniProtKB-KW"/>
</dbReference>
<protein>
    <recommendedName>
        <fullName evidence="9">U5 small nuclear ribonucleoprotein TSSC4</fullName>
    </recommendedName>
</protein>
<keyword evidence="8" id="KW-0539">Nucleus</keyword>
<name>A0A843WMK4_COLES</name>
<dbReference type="EMBL" id="NMUH01004869">
    <property type="protein sequence ID" value="MQM11109.1"/>
    <property type="molecule type" value="Genomic_DNA"/>
</dbReference>
<comment type="caution">
    <text evidence="12">The sequence shown here is derived from an EMBL/GenBank/DDBJ whole genome shotgun (WGS) entry which is preliminary data.</text>
</comment>
<dbReference type="GO" id="GO:0006397">
    <property type="term" value="P:mRNA processing"/>
    <property type="evidence" value="ECO:0007669"/>
    <property type="project" value="UniProtKB-KW"/>
</dbReference>
<sequence>MEMGEGAGVVGYISQRSSILLAIAPKISIMAAQCSTIEGRSLGKVVVQKLESDTGYSSGYSGYATTGYPTPYFHPPLSIHVHEEEDEYDRAAVGNENATERMYMRDVNDHGPYVNYHTIIEDSSEELHFARDPRADHLAASTRLEEDKEAGKGFQHESSPSDVALKPKIMESDVNLKPILKRKGDQIDVRPKKQVRAPKSENVEADGVTEPPKSVIFTPRKRAIGSVLTGNSLRHNDEDTLEDSSKESVHVAIRSVGIAAAEAQENEVCAMEEDSMEISVEKSVGSQKSFRQYRSRARPDDSAC</sequence>